<dbReference type="PROSITE" id="PS50404">
    <property type="entry name" value="GST_NTER"/>
    <property type="match status" value="2"/>
</dbReference>
<dbReference type="PANTHER" id="PTHR45288">
    <property type="entry name" value="THIOREDOXIN FAMILY PROTEIN"/>
    <property type="match status" value="1"/>
</dbReference>
<accession>A0ABR4WA65</accession>
<dbReference type="Pfam" id="PF13417">
    <property type="entry name" value="GST_N_3"/>
    <property type="match status" value="2"/>
</dbReference>
<evidence type="ECO:0000259" key="1">
    <source>
        <dbReference type="PROSITE" id="PS50404"/>
    </source>
</evidence>
<feature type="domain" description="GST N-terminal" evidence="1">
    <location>
        <begin position="152"/>
        <end position="252"/>
    </location>
</feature>
<dbReference type="PANTHER" id="PTHR45288:SF2">
    <property type="entry name" value="THIOREDOXIN FAMILY PROTEIN"/>
    <property type="match status" value="1"/>
</dbReference>
<dbReference type="InterPro" id="IPR004045">
    <property type="entry name" value="Glutathione_S-Trfase_N"/>
</dbReference>
<sequence length="252" mass="28809">MSHNTEVLRSLAASALQQGRGIASKGHRKTPQEPLELYDMEGCPFCRLVREALTDLDLDVVIFPCPKGGERYRPLVERLGGRQQFPYLMDPNTGAALYESADIIDYLYREYGGRPAPRRWLVRSLRTAAAVSASLPRASRGLRAQDSQVPEQALELYSFEASPFARLVRERLTELQLPYLLRQCGRDQWQDWVLPPLRRRLLDDYAPRQRNRIALMERAGRIAVPYLVDPNTGAELFESADILDYLDQTYGR</sequence>
<keyword evidence="3" id="KW-1185">Reference proteome</keyword>
<name>A0ABR4WA65_9GAMM</name>
<protein>
    <recommendedName>
        <fullName evidence="1">GST N-terminal domain-containing protein</fullName>
    </recommendedName>
</protein>
<evidence type="ECO:0000313" key="2">
    <source>
        <dbReference type="EMBL" id="KGD60197.1"/>
    </source>
</evidence>
<feature type="domain" description="GST N-terminal" evidence="1">
    <location>
        <begin position="33"/>
        <end position="115"/>
    </location>
</feature>
<dbReference type="PROSITE" id="PS51354">
    <property type="entry name" value="GLUTAREDOXIN_2"/>
    <property type="match status" value="1"/>
</dbReference>
<dbReference type="SFLD" id="SFLDG01202">
    <property type="entry name" value="SUF2.2"/>
    <property type="match status" value="1"/>
</dbReference>
<organism evidence="2 3">
    <name type="scientific">Alcanivorax jadensis T9</name>
    <dbReference type="NCBI Taxonomy" id="1177181"/>
    <lineage>
        <taxon>Bacteria</taxon>
        <taxon>Pseudomonadati</taxon>
        <taxon>Pseudomonadota</taxon>
        <taxon>Gammaproteobacteria</taxon>
        <taxon>Oceanospirillales</taxon>
        <taxon>Alcanivoracaceae</taxon>
        <taxon>Alcanivorax</taxon>
    </lineage>
</organism>
<dbReference type="RefSeq" id="WP_035249600.1">
    <property type="nucleotide sequence ID" value="NZ_ARXU01000013.1"/>
</dbReference>
<dbReference type="InterPro" id="IPR011767">
    <property type="entry name" value="GLR_AS"/>
</dbReference>
<gene>
    <name evidence="2" type="ORF">T9A_02770</name>
</gene>
<comment type="caution">
    <text evidence="2">The sequence shown here is derived from an EMBL/GenBank/DDBJ whole genome shotgun (WGS) entry which is preliminary data.</text>
</comment>
<dbReference type="SUPFAM" id="SSF52833">
    <property type="entry name" value="Thioredoxin-like"/>
    <property type="match status" value="2"/>
</dbReference>
<dbReference type="InterPro" id="IPR040079">
    <property type="entry name" value="Glutathione_S-Trfase"/>
</dbReference>
<dbReference type="PROSITE" id="PS00195">
    <property type="entry name" value="GLUTAREDOXIN_1"/>
    <property type="match status" value="1"/>
</dbReference>
<reference evidence="2 3" key="1">
    <citation type="submission" date="2012-09" db="EMBL/GenBank/DDBJ databases">
        <title>Genome Sequence of alkane-degrading Bacterium Alcanivorax jadensis T9.</title>
        <authorList>
            <person name="Lai Q."/>
            <person name="Shao Z."/>
        </authorList>
    </citation>
    <scope>NUCLEOTIDE SEQUENCE [LARGE SCALE GENOMIC DNA]</scope>
    <source>
        <strain evidence="2 3">T9</strain>
    </source>
</reference>
<dbReference type="EMBL" id="ARXU01000013">
    <property type="protein sequence ID" value="KGD60197.1"/>
    <property type="molecule type" value="Genomic_DNA"/>
</dbReference>
<dbReference type="CDD" id="cd03041">
    <property type="entry name" value="GST_N_2GST_N"/>
    <property type="match status" value="1"/>
</dbReference>
<proteinExistence type="predicted"/>
<dbReference type="Gene3D" id="3.40.30.10">
    <property type="entry name" value="Glutaredoxin"/>
    <property type="match status" value="2"/>
</dbReference>
<dbReference type="Proteomes" id="UP000029443">
    <property type="component" value="Unassembled WGS sequence"/>
</dbReference>
<evidence type="ECO:0000313" key="3">
    <source>
        <dbReference type="Proteomes" id="UP000029443"/>
    </source>
</evidence>
<dbReference type="InterPro" id="IPR036249">
    <property type="entry name" value="Thioredoxin-like_sf"/>
</dbReference>
<dbReference type="SFLD" id="SFLDG01181">
    <property type="entry name" value="SUF2"/>
    <property type="match status" value="1"/>
</dbReference>
<dbReference type="SFLD" id="SFLDS00019">
    <property type="entry name" value="Glutathione_Transferase_(cytos"/>
    <property type="match status" value="1"/>
</dbReference>